<dbReference type="InterPro" id="IPR003593">
    <property type="entry name" value="AAA+_ATPase"/>
</dbReference>
<proteinExistence type="predicted"/>
<evidence type="ECO:0000256" key="3">
    <source>
        <dbReference type="ARBA" id="ARBA00022840"/>
    </source>
</evidence>
<dbReference type="EMBL" id="CACRUP010000013">
    <property type="protein sequence ID" value="VYT95714.1"/>
    <property type="molecule type" value="Genomic_DNA"/>
</dbReference>
<dbReference type="InterPro" id="IPR051782">
    <property type="entry name" value="ABC_Transporter_VariousFunc"/>
</dbReference>
<dbReference type="Pfam" id="PF00005">
    <property type="entry name" value="ABC_tran"/>
    <property type="match status" value="1"/>
</dbReference>
<dbReference type="GO" id="GO:0005524">
    <property type="term" value="F:ATP binding"/>
    <property type="evidence" value="ECO:0007669"/>
    <property type="project" value="UniProtKB-KW"/>
</dbReference>
<dbReference type="SMART" id="SM00382">
    <property type="entry name" value="AAA"/>
    <property type="match status" value="1"/>
</dbReference>
<dbReference type="PANTHER" id="PTHR42939:SF1">
    <property type="entry name" value="ABC TRANSPORTER ATP-BINDING PROTEIN ALBC-RELATED"/>
    <property type="match status" value="1"/>
</dbReference>
<keyword evidence="3 5" id="KW-0067">ATP-binding</keyword>
<dbReference type="PROSITE" id="PS00211">
    <property type="entry name" value="ABC_TRANSPORTER_1"/>
    <property type="match status" value="1"/>
</dbReference>
<feature type="domain" description="ABC transporter" evidence="4">
    <location>
        <begin position="2"/>
        <end position="232"/>
    </location>
</feature>
<gene>
    <name evidence="5" type="primary">ecsA_3</name>
    <name evidence="5" type="ORF">PGLFYP46_01506</name>
</gene>
<reference evidence="5" key="1">
    <citation type="submission" date="2019-11" db="EMBL/GenBank/DDBJ databases">
        <authorList>
            <person name="Feng L."/>
        </authorList>
    </citation>
    <scope>NUCLEOTIDE SEQUENCE</scope>
    <source>
        <strain evidence="5">PgorbachiiLFYP46</strain>
    </source>
</reference>
<dbReference type="InterPro" id="IPR027417">
    <property type="entry name" value="P-loop_NTPase"/>
</dbReference>
<dbReference type="GO" id="GO:0016887">
    <property type="term" value="F:ATP hydrolysis activity"/>
    <property type="evidence" value="ECO:0007669"/>
    <property type="project" value="InterPro"/>
</dbReference>
<evidence type="ECO:0000313" key="5">
    <source>
        <dbReference type="EMBL" id="VYT95714.1"/>
    </source>
</evidence>
<dbReference type="InterPro" id="IPR003439">
    <property type="entry name" value="ABC_transporter-like_ATP-bd"/>
</dbReference>
<name>A0A6N3ATG3_9FIRM</name>
<protein>
    <submittedName>
        <fullName evidence="5">ABC-type transporter ATP-binding protein EcsA</fullName>
    </submittedName>
</protein>
<dbReference type="CDD" id="cd03230">
    <property type="entry name" value="ABC_DR_subfamily_A"/>
    <property type="match status" value="1"/>
</dbReference>
<dbReference type="SUPFAM" id="SSF52540">
    <property type="entry name" value="P-loop containing nucleoside triphosphate hydrolases"/>
    <property type="match status" value="1"/>
</dbReference>
<keyword evidence="1" id="KW-0813">Transport</keyword>
<organism evidence="5">
    <name type="scientific">Peptoniphilus gorbachii</name>
    <dbReference type="NCBI Taxonomy" id="411567"/>
    <lineage>
        <taxon>Bacteria</taxon>
        <taxon>Bacillati</taxon>
        <taxon>Bacillota</taxon>
        <taxon>Tissierellia</taxon>
        <taxon>Tissierellales</taxon>
        <taxon>Peptoniphilaceae</taxon>
        <taxon>Peptoniphilus</taxon>
    </lineage>
</organism>
<dbReference type="AlphaFoldDB" id="A0A6N3ATG3"/>
<dbReference type="Gene3D" id="3.40.50.300">
    <property type="entry name" value="P-loop containing nucleotide triphosphate hydrolases"/>
    <property type="match status" value="1"/>
</dbReference>
<dbReference type="RefSeq" id="WP_156701378.1">
    <property type="nucleotide sequence ID" value="NZ_CACRUP010000013.1"/>
</dbReference>
<evidence type="ECO:0000259" key="4">
    <source>
        <dbReference type="PROSITE" id="PS50893"/>
    </source>
</evidence>
<accession>A0A6N3ATG3</accession>
<evidence type="ECO:0000256" key="2">
    <source>
        <dbReference type="ARBA" id="ARBA00022741"/>
    </source>
</evidence>
<keyword evidence="2" id="KW-0547">Nucleotide-binding</keyword>
<sequence>MIKIENLRKTFATKIAVNDLTLDVPSGVVYGFLGPNGAGKTTTIKMIVGMLRQDGGKIEIDGIDTLENPIESKKKFAYVPDNPDIYDTMTARQYLNFMADVFSLSLEKRNKNIKKYAEIFEMTDNLDATISALSHGMKQKIVLIGALIHEPKLLILDEPMVGLDAKSSFRLKNIMREVANGGGTVFFSTHVMEVAEKMCDEIAIINKGKLIAEGSLDDIKAAAKDSGSLEKIFLELTE</sequence>
<dbReference type="PROSITE" id="PS50893">
    <property type="entry name" value="ABC_TRANSPORTER_2"/>
    <property type="match status" value="1"/>
</dbReference>
<dbReference type="InterPro" id="IPR017871">
    <property type="entry name" value="ABC_transporter-like_CS"/>
</dbReference>
<dbReference type="PANTHER" id="PTHR42939">
    <property type="entry name" value="ABC TRANSPORTER ATP-BINDING PROTEIN ALBC-RELATED"/>
    <property type="match status" value="1"/>
</dbReference>
<evidence type="ECO:0000256" key="1">
    <source>
        <dbReference type="ARBA" id="ARBA00022448"/>
    </source>
</evidence>